<keyword evidence="2" id="KW-0548">Nucleotidyltransferase</keyword>
<organism evidence="2 3">
    <name type="scientific">Eumeta variegata</name>
    <name type="common">Bagworm moth</name>
    <name type="synonym">Eumeta japonica</name>
    <dbReference type="NCBI Taxonomy" id="151549"/>
    <lineage>
        <taxon>Eukaryota</taxon>
        <taxon>Metazoa</taxon>
        <taxon>Ecdysozoa</taxon>
        <taxon>Arthropoda</taxon>
        <taxon>Hexapoda</taxon>
        <taxon>Insecta</taxon>
        <taxon>Pterygota</taxon>
        <taxon>Neoptera</taxon>
        <taxon>Endopterygota</taxon>
        <taxon>Lepidoptera</taxon>
        <taxon>Glossata</taxon>
        <taxon>Ditrysia</taxon>
        <taxon>Tineoidea</taxon>
        <taxon>Psychidae</taxon>
        <taxon>Oiketicinae</taxon>
        <taxon>Eumeta</taxon>
    </lineage>
</organism>
<dbReference type="AlphaFoldDB" id="A0A4C1TLR5"/>
<evidence type="ECO:0000313" key="3">
    <source>
        <dbReference type="Proteomes" id="UP000299102"/>
    </source>
</evidence>
<keyword evidence="2" id="KW-0695">RNA-directed DNA polymerase</keyword>
<accession>A0A4C1TLR5</accession>
<evidence type="ECO:0000313" key="2">
    <source>
        <dbReference type="EMBL" id="GBP15463.1"/>
    </source>
</evidence>
<feature type="compositionally biased region" description="Basic and acidic residues" evidence="1">
    <location>
        <begin position="28"/>
        <end position="50"/>
    </location>
</feature>
<sequence>MGGSGVLESHEAPGRHSRINNSKKRSSTPRERILQNTDPERKHSNAESRHASVKRAPPPLYARDKSGETQTDGSPSMHKPGKHRDLPASYRLISLLSGVGKLFDRTLKTRLSDHLLGQGLIIDEQFGFRQVN</sequence>
<feature type="region of interest" description="Disordered" evidence="1">
    <location>
        <begin position="1"/>
        <end position="85"/>
    </location>
</feature>
<gene>
    <name evidence="2" type="ORF">EVAR_9249_1</name>
</gene>
<feature type="compositionally biased region" description="Basic residues" evidence="1">
    <location>
        <begin position="15"/>
        <end position="27"/>
    </location>
</feature>
<dbReference type="GO" id="GO:0003964">
    <property type="term" value="F:RNA-directed DNA polymerase activity"/>
    <property type="evidence" value="ECO:0007669"/>
    <property type="project" value="UniProtKB-KW"/>
</dbReference>
<comment type="caution">
    <text evidence="2">The sequence shown here is derived from an EMBL/GenBank/DDBJ whole genome shotgun (WGS) entry which is preliminary data.</text>
</comment>
<proteinExistence type="predicted"/>
<protein>
    <submittedName>
        <fullName evidence="2">Probable RNA-directed DNA polymerase from transposon X-element</fullName>
    </submittedName>
</protein>
<keyword evidence="3" id="KW-1185">Reference proteome</keyword>
<dbReference type="OrthoDB" id="6626419at2759"/>
<name>A0A4C1TLR5_EUMVA</name>
<dbReference type="Proteomes" id="UP000299102">
    <property type="component" value="Unassembled WGS sequence"/>
</dbReference>
<reference evidence="2 3" key="1">
    <citation type="journal article" date="2019" name="Commun. Biol.">
        <title>The bagworm genome reveals a unique fibroin gene that provides high tensile strength.</title>
        <authorList>
            <person name="Kono N."/>
            <person name="Nakamura H."/>
            <person name="Ohtoshi R."/>
            <person name="Tomita M."/>
            <person name="Numata K."/>
            <person name="Arakawa K."/>
        </authorList>
    </citation>
    <scope>NUCLEOTIDE SEQUENCE [LARGE SCALE GENOMIC DNA]</scope>
</reference>
<evidence type="ECO:0000256" key="1">
    <source>
        <dbReference type="SAM" id="MobiDB-lite"/>
    </source>
</evidence>
<keyword evidence="2" id="KW-0808">Transferase</keyword>
<dbReference type="EMBL" id="BGZK01000072">
    <property type="protein sequence ID" value="GBP15463.1"/>
    <property type="molecule type" value="Genomic_DNA"/>
</dbReference>